<keyword evidence="6" id="KW-0811">Translocation</keyword>
<evidence type="ECO:0000313" key="11">
    <source>
        <dbReference type="Proteomes" id="UP000007797"/>
    </source>
</evidence>
<keyword evidence="4" id="KW-0999">Mitochondrion inner membrane</keyword>
<dbReference type="AlphaFoldDB" id="F4Q4R6"/>
<organism evidence="10 11">
    <name type="scientific">Cavenderia fasciculata</name>
    <name type="common">Slime mold</name>
    <name type="synonym">Dictyostelium fasciculatum</name>
    <dbReference type="NCBI Taxonomy" id="261658"/>
    <lineage>
        <taxon>Eukaryota</taxon>
        <taxon>Amoebozoa</taxon>
        <taxon>Evosea</taxon>
        <taxon>Eumycetozoa</taxon>
        <taxon>Dictyostelia</taxon>
        <taxon>Acytosteliales</taxon>
        <taxon>Cavenderiaceae</taxon>
        <taxon>Cavenderia</taxon>
    </lineage>
</organism>
<gene>
    <name evidence="10" type="primary">timm16</name>
    <name evidence="10" type="ORF">DFA_08863</name>
</gene>
<keyword evidence="5" id="KW-0653">Protein transport</keyword>
<dbReference type="GO" id="GO:0030150">
    <property type="term" value="P:protein import into mitochondrial matrix"/>
    <property type="evidence" value="ECO:0007669"/>
    <property type="project" value="InterPro"/>
</dbReference>
<comment type="similarity">
    <text evidence="2">Belongs to the TIM16/PAM16 family.</text>
</comment>
<evidence type="ECO:0000256" key="4">
    <source>
        <dbReference type="ARBA" id="ARBA00022792"/>
    </source>
</evidence>
<evidence type="ECO:0000256" key="3">
    <source>
        <dbReference type="ARBA" id="ARBA00022448"/>
    </source>
</evidence>
<evidence type="ECO:0000256" key="6">
    <source>
        <dbReference type="ARBA" id="ARBA00023010"/>
    </source>
</evidence>
<dbReference type="Pfam" id="PF03656">
    <property type="entry name" value="Pam16"/>
    <property type="match status" value="1"/>
</dbReference>
<keyword evidence="9" id="KW-0732">Signal</keyword>
<dbReference type="KEGG" id="dfa:DFA_08863"/>
<dbReference type="GO" id="GO:0005744">
    <property type="term" value="C:TIM23 mitochondrial import inner membrane translocase complex"/>
    <property type="evidence" value="ECO:0007669"/>
    <property type="project" value="InterPro"/>
</dbReference>
<name>F4Q4R6_CACFS</name>
<keyword evidence="3" id="KW-0813">Transport</keyword>
<dbReference type="PANTHER" id="PTHR12388">
    <property type="entry name" value="MITOCHONDRIA ASSOCIATED GRANULOCYTE MACROPHAGE CSF SIGNALING MOLECULE"/>
    <property type="match status" value="1"/>
</dbReference>
<evidence type="ECO:0000256" key="5">
    <source>
        <dbReference type="ARBA" id="ARBA00022927"/>
    </source>
</evidence>
<dbReference type="PANTHER" id="PTHR12388:SF0">
    <property type="entry name" value="MITOCHONDRIAL IMPORT INNER MEMBRANE TRANSLOCASE SUBUNIT TIM16"/>
    <property type="match status" value="1"/>
</dbReference>
<dbReference type="OMA" id="MAYKQAI"/>
<reference evidence="11" key="1">
    <citation type="journal article" date="2011" name="Genome Res.">
        <title>Phylogeny-wide analysis of social amoeba genomes highlights ancient origins for complex intercellular communication.</title>
        <authorList>
            <person name="Heidel A.J."/>
            <person name="Lawal H.M."/>
            <person name="Felder M."/>
            <person name="Schilde C."/>
            <person name="Helps N.R."/>
            <person name="Tunggal B."/>
            <person name="Rivero F."/>
            <person name="John U."/>
            <person name="Schleicher M."/>
            <person name="Eichinger L."/>
            <person name="Platzer M."/>
            <person name="Noegel A.A."/>
            <person name="Schaap P."/>
            <person name="Gloeckner G."/>
        </authorList>
    </citation>
    <scope>NUCLEOTIDE SEQUENCE [LARGE SCALE GENOMIC DNA]</scope>
    <source>
        <strain evidence="11">SH3</strain>
    </source>
</reference>
<dbReference type="Proteomes" id="UP000007797">
    <property type="component" value="Unassembled WGS sequence"/>
</dbReference>
<comment type="subcellular location">
    <subcellularLocation>
        <location evidence="1">Mitochondrion inner membrane</location>
        <topology evidence="1">Peripheral membrane protein</topology>
    </subcellularLocation>
</comment>
<evidence type="ECO:0000256" key="8">
    <source>
        <dbReference type="ARBA" id="ARBA00023136"/>
    </source>
</evidence>
<dbReference type="InterPro" id="IPR005341">
    <property type="entry name" value="Tim16"/>
</dbReference>
<proteinExistence type="inferred from homology"/>
<keyword evidence="8" id="KW-0472">Membrane</keyword>
<accession>F4Q4R6</accession>
<keyword evidence="11" id="KW-1185">Reference proteome</keyword>
<feature type="signal peptide" evidence="9">
    <location>
        <begin position="1"/>
        <end position="18"/>
    </location>
</feature>
<feature type="chain" id="PRO_5003313657" evidence="9">
    <location>
        <begin position="19"/>
        <end position="117"/>
    </location>
</feature>
<dbReference type="Gene3D" id="1.10.287.110">
    <property type="entry name" value="DnaJ domain"/>
    <property type="match status" value="1"/>
</dbReference>
<evidence type="ECO:0000256" key="9">
    <source>
        <dbReference type="SAM" id="SignalP"/>
    </source>
</evidence>
<dbReference type="STRING" id="1054147.F4Q4R6"/>
<evidence type="ECO:0000313" key="10">
    <source>
        <dbReference type="EMBL" id="EGG17862.1"/>
    </source>
</evidence>
<protein>
    <submittedName>
        <fullName evidence="10">Presequence translocated-associated motor subunit</fullName>
    </submittedName>
</protein>
<sequence>MVVKIFANLLITTGTVFARSLAMAYKQAIARAESGGAQTASDLLKGGKVNAVMSTMEAKKILGLESKTGITIEDVTEKYDDLLETNKPEDGGSLYVQKKIMGAKICLENELNNGKEI</sequence>
<evidence type="ECO:0000256" key="2">
    <source>
        <dbReference type="ARBA" id="ARBA00008817"/>
    </source>
</evidence>
<dbReference type="OrthoDB" id="10262892at2759"/>
<evidence type="ECO:0000256" key="7">
    <source>
        <dbReference type="ARBA" id="ARBA00023128"/>
    </source>
</evidence>
<dbReference type="InterPro" id="IPR036869">
    <property type="entry name" value="J_dom_sf"/>
</dbReference>
<dbReference type="GeneID" id="14869878"/>
<dbReference type="RefSeq" id="XP_004356346.1">
    <property type="nucleotide sequence ID" value="XM_004356293.1"/>
</dbReference>
<dbReference type="EMBL" id="GL883021">
    <property type="protein sequence ID" value="EGG17862.1"/>
    <property type="molecule type" value="Genomic_DNA"/>
</dbReference>
<evidence type="ECO:0000256" key="1">
    <source>
        <dbReference type="ARBA" id="ARBA00004637"/>
    </source>
</evidence>
<keyword evidence="7" id="KW-0496">Mitochondrion</keyword>